<keyword evidence="3" id="KW-1185">Reference proteome</keyword>
<gene>
    <name evidence="2" type="primary">marR</name>
    <name evidence="2" type="ORF">GCM10018793_11550</name>
</gene>
<dbReference type="SUPFAM" id="SSF46785">
    <property type="entry name" value="Winged helix' DNA-binding domain"/>
    <property type="match status" value="1"/>
</dbReference>
<reference evidence="2" key="1">
    <citation type="journal article" date="2014" name="Int. J. Syst. Evol. Microbiol.">
        <title>Complete genome sequence of Corynebacterium casei LMG S-19264T (=DSM 44701T), isolated from a smear-ripened cheese.</title>
        <authorList>
            <consortium name="US DOE Joint Genome Institute (JGI-PGF)"/>
            <person name="Walter F."/>
            <person name="Albersmeier A."/>
            <person name="Kalinowski J."/>
            <person name="Ruckert C."/>
        </authorList>
    </citation>
    <scope>NUCLEOTIDE SEQUENCE</scope>
    <source>
        <strain evidence="2">JCM 5069</strain>
    </source>
</reference>
<protein>
    <submittedName>
        <fullName evidence="2">MarR family transcriptional regulator</fullName>
    </submittedName>
</protein>
<dbReference type="Gene3D" id="1.10.10.10">
    <property type="entry name" value="Winged helix-like DNA-binding domain superfamily/Winged helix DNA-binding domain"/>
    <property type="match status" value="1"/>
</dbReference>
<dbReference type="RefSeq" id="WP_189929758.1">
    <property type="nucleotide sequence ID" value="NZ_BNCD01000002.1"/>
</dbReference>
<evidence type="ECO:0000259" key="1">
    <source>
        <dbReference type="PROSITE" id="PS50995"/>
    </source>
</evidence>
<dbReference type="InterPro" id="IPR036390">
    <property type="entry name" value="WH_DNA-bd_sf"/>
</dbReference>
<evidence type="ECO:0000313" key="2">
    <source>
        <dbReference type="EMBL" id="GHH73223.1"/>
    </source>
</evidence>
<evidence type="ECO:0000313" key="3">
    <source>
        <dbReference type="Proteomes" id="UP000603708"/>
    </source>
</evidence>
<proteinExistence type="predicted"/>
<dbReference type="InterPro" id="IPR036388">
    <property type="entry name" value="WH-like_DNA-bd_sf"/>
</dbReference>
<dbReference type="Proteomes" id="UP000603708">
    <property type="component" value="Unassembled WGS sequence"/>
</dbReference>
<comment type="caution">
    <text evidence="2">The sequence shown here is derived from an EMBL/GenBank/DDBJ whole genome shotgun (WGS) entry which is preliminary data.</text>
</comment>
<dbReference type="PANTHER" id="PTHR39515">
    <property type="entry name" value="CONSERVED PROTEIN"/>
    <property type="match status" value="1"/>
</dbReference>
<dbReference type="SMART" id="SM00347">
    <property type="entry name" value="HTH_MARR"/>
    <property type="match status" value="1"/>
</dbReference>
<feature type="domain" description="HTH marR-type" evidence="1">
    <location>
        <begin position="7"/>
        <end position="146"/>
    </location>
</feature>
<dbReference type="GO" id="GO:0003700">
    <property type="term" value="F:DNA-binding transcription factor activity"/>
    <property type="evidence" value="ECO:0007669"/>
    <property type="project" value="InterPro"/>
</dbReference>
<dbReference type="InterPro" id="IPR052526">
    <property type="entry name" value="HTH-type_Bedaq_tolerance"/>
</dbReference>
<dbReference type="AlphaFoldDB" id="A0A919FVG4"/>
<dbReference type="InterPro" id="IPR000835">
    <property type="entry name" value="HTH_MarR-typ"/>
</dbReference>
<accession>A0A919FVG4</accession>
<dbReference type="PROSITE" id="PS50995">
    <property type="entry name" value="HTH_MARR_2"/>
    <property type="match status" value="1"/>
</dbReference>
<organism evidence="2 3">
    <name type="scientific">Streptomyces sulfonofaciens</name>
    <dbReference type="NCBI Taxonomy" id="68272"/>
    <lineage>
        <taxon>Bacteria</taxon>
        <taxon>Bacillati</taxon>
        <taxon>Actinomycetota</taxon>
        <taxon>Actinomycetes</taxon>
        <taxon>Kitasatosporales</taxon>
        <taxon>Streptomycetaceae</taxon>
        <taxon>Streptomyces</taxon>
    </lineage>
</organism>
<dbReference type="EMBL" id="BNCD01000002">
    <property type="protein sequence ID" value="GHH73223.1"/>
    <property type="molecule type" value="Genomic_DNA"/>
</dbReference>
<sequence>MAREDLADALADALAGIQRLIRRRVRSTMAEPRLRGAQVELLRLVVARPGIRVSAAAKELYLAGNSVSTLVNQLGKAGYLIRETDPEDRRSALLRPTPAAESRLRDWQARRSALVRGQVARLSEADRAALAAAVPALRRLAQNLHEEVEGP</sequence>
<name>A0A919FVG4_9ACTN</name>
<dbReference type="PANTHER" id="PTHR39515:SF2">
    <property type="entry name" value="HTH-TYPE TRANSCRIPTIONAL REGULATOR RV0880"/>
    <property type="match status" value="1"/>
</dbReference>
<reference evidence="2" key="2">
    <citation type="submission" date="2020-09" db="EMBL/GenBank/DDBJ databases">
        <authorList>
            <person name="Sun Q."/>
            <person name="Ohkuma M."/>
        </authorList>
    </citation>
    <scope>NUCLEOTIDE SEQUENCE</scope>
    <source>
        <strain evidence="2">JCM 5069</strain>
    </source>
</reference>
<dbReference type="Pfam" id="PF12802">
    <property type="entry name" value="MarR_2"/>
    <property type="match status" value="1"/>
</dbReference>